<evidence type="ECO:0000256" key="4">
    <source>
        <dbReference type="ARBA" id="ARBA00022723"/>
    </source>
</evidence>
<dbReference type="CDD" id="cd16474">
    <property type="entry name" value="RING-H2_RNF111-like"/>
    <property type="match status" value="1"/>
</dbReference>
<feature type="compositionally biased region" description="Basic residues" evidence="9">
    <location>
        <begin position="749"/>
        <end position="759"/>
    </location>
</feature>
<dbReference type="AlphaFoldDB" id="A0A1S3JE94"/>
<feature type="region of interest" description="Disordered" evidence="9">
    <location>
        <begin position="221"/>
        <end position="241"/>
    </location>
</feature>
<accession>A0A1S3JE94</accession>
<feature type="compositionally biased region" description="Low complexity" evidence="9">
    <location>
        <begin position="816"/>
        <end position="829"/>
    </location>
</feature>
<comment type="catalytic activity">
    <reaction evidence="1">
        <text>S-ubiquitinyl-[E2 ubiquitin-conjugating enzyme]-L-cysteine + [acceptor protein]-L-lysine = [E2 ubiquitin-conjugating enzyme]-L-cysteine + N(6)-ubiquitinyl-[acceptor protein]-L-lysine.</text>
        <dbReference type="EC" id="2.3.2.27"/>
    </reaction>
</comment>
<evidence type="ECO:0000256" key="6">
    <source>
        <dbReference type="ARBA" id="ARBA00022786"/>
    </source>
</evidence>
<feature type="region of interest" description="Disordered" evidence="9">
    <location>
        <begin position="104"/>
        <end position="129"/>
    </location>
</feature>
<feature type="compositionally biased region" description="Basic and acidic residues" evidence="9">
    <location>
        <begin position="10"/>
        <end position="21"/>
    </location>
</feature>
<dbReference type="InterPro" id="IPR001841">
    <property type="entry name" value="Znf_RING"/>
</dbReference>
<dbReference type="Gene3D" id="3.30.40.10">
    <property type="entry name" value="Zinc/RING finger domain, C3HC4 (zinc finger)"/>
    <property type="match status" value="1"/>
</dbReference>
<keyword evidence="5 8" id="KW-0863">Zinc-finger</keyword>
<dbReference type="InterPro" id="IPR045191">
    <property type="entry name" value="MBR1/2-like"/>
</dbReference>
<feature type="compositionally biased region" description="Low complexity" evidence="9">
    <location>
        <begin position="567"/>
        <end position="593"/>
    </location>
</feature>
<dbReference type="EC" id="2.3.2.27" evidence="2"/>
<dbReference type="SMART" id="SM00184">
    <property type="entry name" value="RING"/>
    <property type="match status" value="1"/>
</dbReference>
<feature type="region of interest" description="Disordered" evidence="9">
    <location>
        <begin position="256"/>
        <end position="320"/>
    </location>
</feature>
<evidence type="ECO:0000259" key="10">
    <source>
        <dbReference type="PROSITE" id="PS50089"/>
    </source>
</evidence>
<evidence type="ECO:0000256" key="5">
    <source>
        <dbReference type="ARBA" id="ARBA00022771"/>
    </source>
</evidence>
<dbReference type="PANTHER" id="PTHR22937:SF65">
    <property type="entry name" value="E3 UBIQUITIN-PROTEIN LIGASE ARK2C"/>
    <property type="match status" value="1"/>
</dbReference>
<dbReference type="PANTHER" id="PTHR22937">
    <property type="entry name" value="E3 UBIQUITIN-PROTEIN LIGASE RNF165"/>
    <property type="match status" value="1"/>
</dbReference>
<feature type="compositionally biased region" description="Low complexity" evidence="9">
    <location>
        <begin position="839"/>
        <end position="850"/>
    </location>
</feature>
<feature type="compositionally biased region" description="Low complexity" evidence="9">
    <location>
        <begin position="600"/>
        <end position="635"/>
    </location>
</feature>
<dbReference type="RefSeq" id="XP_013408486.1">
    <property type="nucleotide sequence ID" value="XM_013553032.1"/>
</dbReference>
<dbReference type="InterPro" id="IPR013083">
    <property type="entry name" value="Znf_RING/FYVE/PHD"/>
</dbReference>
<dbReference type="PROSITE" id="PS50089">
    <property type="entry name" value="ZF_RING_2"/>
    <property type="match status" value="1"/>
</dbReference>
<dbReference type="STRING" id="7574.A0A1S3JE94"/>
<dbReference type="KEGG" id="lak:106172367"/>
<feature type="region of interest" description="Disordered" evidence="9">
    <location>
        <begin position="541"/>
        <end position="683"/>
    </location>
</feature>
<dbReference type="SUPFAM" id="SSF57850">
    <property type="entry name" value="RING/U-box"/>
    <property type="match status" value="1"/>
</dbReference>
<evidence type="ECO:0000256" key="2">
    <source>
        <dbReference type="ARBA" id="ARBA00012483"/>
    </source>
</evidence>
<keyword evidence="4" id="KW-0479">Metal-binding</keyword>
<feature type="compositionally biased region" description="Polar residues" evidence="9">
    <location>
        <begin position="104"/>
        <end position="113"/>
    </location>
</feature>
<feature type="region of interest" description="Disordered" evidence="9">
    <location>
        <begin position="1"/>
        <end position="40"/>
    </location>
</feature>
<feature type="region of interest" description="Disordered" evidence="9">
    <location>
        <begin position="816"/>
        <end position="869"/>
    </location>
</feature>
<proteinExistence type="predicted"/>
<dbReference type="Proteomes" id="UP000085678">
    <property type="component" value="Unplaced"/>
</dbReference>
<evidence type="ECO:0000313" key="11">
    <source>
        <dbReference type="Proteomes" id="UP000085678"/>
    </source>
</evidence>
<dbReference type="OrthoDB" id="9984778at2759"/>
<feature type="domain" description="RING-type" evidence="10">
    <location>
        <begin position="1018"/>
        <end position="1059"/>
    </location>
</feature>
<evidence type="ECO:0000256" key="9">
    <source>
        <dbReference type="SAM" id="MobiDB-lite"/>
    </source>
</evidence>
<dbReference type="Pfam" id="PF13639">
    <property type="entry name" value="zf-RING_2"/>
    <property type="match status" value="1"/>
</dbReference>
<feature type="compositionally biased region" description="Polar residues" evidence="9">
    <location>
        <begin position="301"/>
        <end position="320"/>
    </location>
</feature>
<feature type="compositionally biased region" description="Polar residues" evidence="9">
    <location>
        <begin position="226"/>
        <end position="236"/>
    </location>
</feature>
<dbReference type="InParanoid" id="A0A1S3JE94"/>
<evidence type="ECO:0000256" key="7">
    <source>
        <dbReference type="ARBA" id="ARBA00022833"/>
    </source>
</evidence>
<feature type="compositionally biased region" description="Polar residues" evidence="9">
    <location>
        <begin position="173"/>
        <end position="183"/>
    </location>
</feature>
<organism evidence="11 12">
    <name type="scientific">Lingula anatina</name>
    <name type="common">Brachiopod</name>
    <name type="synonym">Lingula unguis</name>
    <dbReference type="NCBI Taxonomy" id="7574"/>
    <lineage>
        <taxon>Eukaryota</taxon>
        <taxon>Metazoa</taxon>
        <taxon>Spiralia</taxon>
        <taxon>Lophotrochozoa</taxon>
        <taxon>Brachiopoda</taxon>
        <taxon>Linguliformea</taxon>
        <taxon>Lingulata</taxon>
        <taxon>Lingulida</taxon>
        <taxon>Linguloidea</taxon>
        <taxon>Lingulidae</taxon>
        <taxon>Lingula</taxon>
    </lineage>
</organism>
<dbReference type="GO" id="GO:0008270">
    <property type="term" value="F:zinc ion binding"/>
    <property type="evidence" value="ECO:0007669"/>
    <property type="project" value="UniProtKB-KW"/>
</dbReference>
<reference evidence="12" key="1">
    <citation type="submission" date="2025-08" db="UniProtKB">
        <authorList>
            <consortium name="RefSeq"/>
        </authorList>
    </citation>
    <scope>IDENTIFICATION</scope>
    <source>
        <tissue evidence="12">Gonads</tissue>
    </source>
</reference>
<feature type="region of interest" description="Disordered" evidence="9">
    <location>
        <begin position="162"/>
        <end position="195"/>
    </location>
</feature>
<evidence type="ECO:0000256" key="3">
    <source>
        <dbReference type="ARBA" id="ARBA00022679"/>
    </source>
</evidence>
<name>A0A1S3JE94_LINAN</name>
<evidence type="ECO:0000256" key="1">
    <source>
        <dbReference type="ARBA" id="ARBA00000900"/>
    </source>
</evidence>
<feature type="compositionally biased region" description="Pro residues" evidence="9">
    <location>
        <begin position="851"/>
        <end position="863"/>
    </location>
</feature>
<evidence type="ECO:0000313" key="12">
    <source>
        <dbReference type="RefSeq" id="XP_013408486.1"/>
    </source>
</evidence>
<feature type="compositionally biased region" description="Basic residues" evidence="9">
    <location>
        <begin position="658"/>
        <end position="675"/>
    </location>
</feature>
<feature type="region of interest" description="Disordered" evidence="9">
    <location>
        <begin position="134"/>
        <end position="153"/>
    </location>
</feature>
<dbReference type="GO" id="GO:0061630">
    <property type="term" value="F:ubiquitin protein ligase activity"/>
    <property type="evidence" value="ECO:0007669"/>
    <property type="project" value="UniProtKB-EC"/>
</dbReference>
<keyword evidence="11" id="KW-1185">Reference proteome</keyword>
<keyword evidence="7" id="KW-0862">Zinc</keyword>
<protein>
    <recommendedName>
        <fullName evidence="2">RING-type E3 ubiquitin transferase</fullName>
        <ecNumber evidence="2">2.3.2.27</ecNumber>
    </recommendedName>
</protein>
<keyword evidence="3" id="KW-0808">Transferase</keyword>
<dbReference type="GeneID" id="106172367"/>
<keyword evidence="6" id="KW-0833">Ubl conjugation pathway</keyword>
<feature type="region of interest" description="Disordered" evidence="9">
    <location>
        <begin position="749"/>
        <end position="783"/>
    </location>
</feature>
<gene>
    <name evidence="12" type="primary">LOC106172367</name>
</gene>
<dbReference type="GO" id="GO:0005634">
    <property type="term" value="C:nucleus"/>
    <property type="evidence" value="ECO:0007669"/>
    <property type="project" value="TreeGrafter"/>
</dbReference>
<evidence type="ECO:0000256" key="8">
    <source>
        <dbReference type="PROSITE-ProRule" id="PRU00175"/>
    </source>
</evidence>
<sequence>MDPEPSRWQIETRLRPEDEGSKLAGEAGSSAEPHKTKSGIRAYRVQATRLELEGAAMWTDQEEDIDVVSLDAVGPPLHGAWAAHSDSPCSNAATVGEDTLSAYSNHTGSSGRTTDLPPPPEFICTDGGFGNYETEAGLESHLPPHPFTMVNPNDILSSRRERRGQVLGHRVSRNSSNSETVESGRSPPVERRSDHDYDYTFSWDDGLPTLNNNSKFRFDRPPLDFAQSTGGQSSSRWNEKYPQSCLDEASMYRYGSSLQRKRRNSSTGTAEEQTKKFPVSGFMMRDNWTGGMGASHRSTDESGPSTSTHRSPDSLTPVQSRNNIDMMSESEDSDLDVDVLGPSPREQRSIDASFNTYYPHADAALEMEATEVLANIGKYIRKNQKNKSRQSLKPGQDHNYSQQRMDAMADYFAAQANTTNLPSTSQDGDVHRMFDTNSESGLREREEAIDVECNDVEVLSCLRDTDNALGTLPGAAPQYRGPPRTNRGHALGHSIARIMERGNPRRDCSGTSYIKRETDDIQITSDSDSDVEVVDIKMSTPKRESKTNNRAATVVVDLTESDDELSEPSSSSSASGRCLPPPYQQQQQQQQQISPPPPTATAAPQQAAAQSTSSSSSSASQSSSSGAPALSGQPSVPIASRASPVNPFRLRHQGGEYHHHHHHHNPRRVDHHHHQYPQPPPAHLQSCRYEHCAETGEACNWLESGGATQRPPCVLQNQHAHRYNQNFGHNAQACLDCPITGRYHHHPPPRAHHHPHFHPLHPQCFTPFSAPQPSATPQPPPTLVAPTPLHQRSLLEQHAQRIRQMQSGSHLFYMSNNQQDASSNNNSTNPIPQYLPENPAADPGVPAGVPSRPPPPYPYPPGYQSPTTQPLDYSQGRVPLPMAEVVIRTSPMDNNGANGGATVQGQHQHLHHHLHHYHHGPPRLHHISVAPGMHISIGAPMYPPLPDQFYQFFPPRSVQVSMNRYRFEDLIHLDDRNGPIPRGASRMVIERNTFPHKYHRVKRCEEDSGDDSNHMEKCTICLSELEEDEDVRRLPCMHLFHIECVDQWLVTNKRCPICRVDIEAGSKDELEVLE</sequence>
<feature type="compositionally biased region" description="Pro residues" evidence="9">
    <location>
        <begin position="774"/>
        <end position="783"/>
    </location>
</feature>